<dbReference type="OrthoDB" id="1439983at2"/>
<dbReference type="SUPFAM" id="SSF109854">
    <property type="entry name" value="DinB/YfiT-like putative metalloenzymes"/>
    <property type="match status" value="1"/>
</dbReference>
<evidence type="ECO:0000313" key="3">
    <source>
        <dbReference type="Proteomes" id="UP000321935"/>
    </source>
</evidence>
<comment type="caution">
    <text evidence="2">The sequence shown here is derived from an EMBL/GenBank/DDBJ whole genome shotgun (WGS) entry which is preliminary data.</text>
</comment>
<proteinExistence type="predicted"/>
<dbReference type="InterPro" id="IPR034660">
    <property type="entry name" value="DinB/YfiT-like"/>
</dbReference>
<accession>A0A5C7ASM8</accession>
<gene>
    <name evidence="2" type="ORF">ESV85_10955</name>
</gene>
<reference evidence="2 3" key="1">
    <citation type="submission" date="2019-08" db="EMBL/GenBank/DDBJ databases">
        <title>Genomes sequence of Algoriphagus aquimarinus ACAM450.</title>
        <authorList>
            <person name="Bowman J.P."/>
        </authorList>
    </citation>
    <scope>NUCLEOTIDE SEQUENCE [LARGE SCALE GENOMIC DNA]</scope>
    <source>
        <strain evidence="2 3">ACAM 450</strain>
    </source>
</reference>
<name>A0A5C7ASM8_9BACT</name>
<dbReference type="Proteomes" id="UP000321935">
    <property type="component" value="Unassembled WGS sequence"/>
</dbReference>
<evidence type="ECO:0000313" key="2">
    <source>
        <dbReference type="EMBL" id="TXE11431.1"/>
    </source>
</evidence>
<dbReference type="EMBL" id="VORW01000005">
    <property type="protein sequence ID" value="TXE11431.1"/>
    <property type="molecule type" value="Genomic_DNA"/>
</dbReference>
<dbReference type="RefSeq" id="WP_146917512.1">
    <property type="nucleotide sequence ID" value="NZ_VORW01000005.1"/>
</dbReference>
<dbReference type="AlphaFoldDB" id="A0A5C7ASM8"/>
<evidence type="ECO:0000259" key="1">
    <source>
        <dbReference type="Pfam" id="PF12867"/>
    </source>
</evidence>
<protein>
    <submittedName>
        <fullName evidence="2">DinB family protein</fullName>
    </submittedName>
</protein>
<feature type="domain" description="DinB-like" evidence="1">
    <location>
        <begin position="28"/>
        <end position="158"/>
    </location>
</feature>
<sequence>MKSQPEVWLRGPIDSYPSALQPVAHAILQAQEEIHELMQDFPSELLWEKPAGMASPGFHLQHMAGVLDRLATYAKTEMLSKEQLDYLKNEGVSDRTITAETLVEKLDVQIKKFLQILSEIDPNKLSDFRGVGRAQLPSTIGGLLFHAAEHTQRHFGQLLVTVKVLVLQRAEIG</sequence>
<dbReference type="Pfam" id="PF12867">
    <property type="entry name" value="DinB_2"/>
    <property type="match status" value="1"/>
</dbReference>
<dbReference type="Gene3D" id="1.20.120.450">
    <property type="entry name" value="dinb family like domain"/>
    <property type="match status" value="1"/>
</dbReference>
<dbReference type="InterPro" id="IPR024775">
    <property type="entry name" value="DinB-like"/>
</dbReference>
<organism evidence="2 3">
    <name type="scientific">Algoriphagus aquimarinus</name>
    <dbReference type="NCBI Taxonomy" id="237018"/>
    <lineage>
        <taxon>Bacteria</taxon>
        <taxon>Pseudomonadati</taxon>
        <taxon>Bacteroidota</taxon>
        <taxon>Cytophagia</taxon>
        <taxon>Cytophagales</taxon>
        <taxon>Cyclobacteriaceae</taxon>
        <taxon>Algoriphagus</taxon>
    </lineage>
</organism>